<comment type="similarity">
    <text evidence="1">Belongs to the short-chain dehydrogenases/reductases (SDR) family.</text>
</comment>
<dbReference type="NCBIfam" id="NF004846">
    <property type="entry name" value="PRK06197.1"/>
    <property type="match status" value="1"/>
</dbReference>
<dbReference type="InterPro" id="IPR002347">
    <property type="entry name" value="SDR_fam"/>
</dbReference>
<dbReference type="PANTHER" id="PTHR24320:SF148">
    <property type="entry name" value="NAD(P)-BINDING ROSSMANN-FOLD SUPERFAMILY PROTEIN"/>
    <property type="match status" value="1"/>
</dbReference>
<dbReference type="Gene3D" id="3.40.50.720">
    <property type="entry name" value="NAD(P)-binding Rossmann-like Domain"/>
    <property type="match status" value="1"/>
</dbReference>
<dbReference type="SUPFAM" id="SSF51735">
    <property type="entry name" value="NAD(P)-binding Rossmann-fold domains"/>
    <property type="match status" value="1"/>
</dbReference>
<proteinExistence type="inferred from homology"/>
<evidence type="ECO:0000256" key="2">
    <source>
        <dbReference type="ARBA" id="ARBA00023002"/>
    </source>
</evidence>
<name>A0AAE4BRF9_9BACT</name>
<comment type="caution">
    <text evidence="3">The sequence shown here is derived from an EMBL/GenBank/DDBJ whole genome shotgun (WGS) entry which is preliminary data.</text>
</comment>
<evidence type="ECO:0000313" key="4">
    <source>
        <dbReference type="Proteomes" id="UP001185092"/>
    </source>
</evidence>
<dbReference type="RefSeq" id="WP_309937214.1">
    <property type="nucleotide sequence ID" value="NZ_AP025305.1"/>
</dbReference>
<dbReference type="Proteomes" id="UP001185092">
    <property type="component" value="Unassembled WGS sequence"/>
</dbReference>
<protein>
    <submittedName>
        <fullName evidence="3">NAD(P)-dependent dehydrogenase (Short-subunit alcohol dehydrogenase family)</fullName>
    </submittedName>
</protein>
<keyword evidence="2" id="KW-0560">Oxidoreductase</keyword>
<dbReference type="EMBL" id="JAVDQD010000001">
    <property type="protein sequence ID" value="MDR6237745.1"/>
    <property type="molecule type" value="Genomic_DNA"/>
</dbReference>
<evidence type="ECO:0000256" key="1">
    <source>
        <dbReference type="ARBA" id="ARBA00006484"/>
    </source>
</evidence>
<gene>
    <name evidence="3" type="ORF">HNQ88_000721</name>
</gene>
<dbReference type="PRINTS" id="PR00081">
    <property type="entry name" value="GDHRDH"/>
</dbReference>
<reference evidence="3" key="1">
    <citation type="submission" date="2023-07" db="EMBL/GenBank/DDBJ databases">
        <title>Genomic Encyclopedia of Type Strains, Phase IV (KMG-IV): sequencing the most valuable type-strain genomes for metagenomic binning, comparative biology and taxonomic classification.</title>
        <authorList>
            <person name="Goeker M."/>
        </authorList>
    </citation>
    <scope>NUCLEOTIDE SEQUENCE</scope>
    <source>
        <strain evidence="3">DSM 26174</strain>
    </source>
</reference>
<dbReference type="AlphaFoldDB" id="A0AAE4BRF9"/>
<sequence>MAEKWNLNQMPMQSGKRFLITGANSGLGYGTAKALAKSGAEVIMTARSLDKGNTALESIKREVPNAKLKLMMLDLADLNSVKGFVDKYEDELGAIDVLINNAGVMLPQSRKTTQQGFELQFGTNHLGHFAFTKYLLPFLEKATNPRVVTLSSLVAKMRPAKIYWDDMQWERSYDDMAAYSQSKLANMMFGLELNDLLVNRGSNISSLLAHPGYTATNLQQHMGLQGKIMNFLLAQNVEMGILPTLRAATDPNAKSGEYYGPNRMNEWRGYPTISTPNDLAMEKLQRKRLWERSEKLTGVRY</sequence>
<dbReference type="PANTHER" id="PTHR24320">
    <property type="entry name" value="RETINOL DEHYDROGENASE"/>
    <property type="match status" value="1"/>
</dbReference>
<accession>A0AAE4BRF9</accession>
<evidence type="ECO:0000313" key="3">
    <source>
        <dbReference type="EMBL" id="MDR6237745.1"/>
    </source>
</evidence>
<dbReference type="Pfam" id="PF00106">
    <property type="entry name" value="adh_short"/>
    <property type="match status" value="1"/>
</dbReference>
<keyword evidence="4" id="KW-1185">Reference proteome</keyword>
<organism evidence="3 4">
    <name type="scientific">Aureibacter tunicatorum</name>
    <dbReference type="NCBI Taxonomy" id="866807"/>
    <lineage>
        <taxon>Bacteria</taxon>
        <taxon>Pseudomonadati</taxon>
        <taxon>Bacteroidota</taxon>
        <taxon>Cytophagia</taxon>
        <taxon>Cytophagales</taxon>
        <taxon>Persicobacteraceae</taxon>
        <taxon>Aureibacter</taxon>
    </lineage>
</organism>
<dbReference type="NCBIfam" id="NF004513">
    <property type="entry name" value="PRK05854.1"/>
    <property type="match status" value="1"/>
</dbReference>
<dbReference type="GO" id="GO:0016491">
    <property type="term" value="F:oxidoreductase activity"/>
    <property type="evidence" value="ECO:0007669"/>
    <property type="project" value="UniProtKB-KW"/>
</dbReference>
<dbReference type="InterPro" id="IPR036291">
    <property type="entry name" value="NAD(P)-bd_dom_sf"/>
</dbReference>